<comment type="similarity">
    <text evidence="1">Belongs to the zinc-containing alcohol dehydrogenase family.</text>
</comment>
<dbReference type="PANTHER" id="PTHR45348:SF2">
    <property type="entry name" value="ZINC-TYPE ALCOHOL DEHYDROGENASE-LIKE PROTEIN C2E1P3.01"/>
    <property type="match status" value="1"/>
</dbReference>
<evidence type="ECO:0000256" key="2">
    <source>
        <dbReference type="ARBA" id="ARBA00023002"/>
    </source>
</evidence>
<reference evidence="5" key="1">
    <citation type="submission" date="2018-03" db="EMBL/GenBank/DDBJ databases">
        <authorList>
            <person name="Guldener U."/>
        </authorList>
    </citation>
    <scope>NUCLEOTIDE SEQUENCE</scope>
</reference>
<proteinExistence type="inferred from homology"/>
<keyword evidence="3" id="KW-0472">Membrane</keyword>
<dbReference type="InterPro" id="IPR036291">
    <property type="entry name" value="NAD(P)-bd_dom_sf"/>
</dbReference>
<dbReference type="InterPro" id="IPR047122">
    <property type="entry name" value="Trans-enoyl_RdTase-like"/>
</dbReference>
<dbReference type="InterPro" id="IPR013154">
    <property type="entry name" value="ADH-like_N"/>
</dbReference>
<evidence type="ECO:0000256" key="3">
    <source>
        <dbReference type="SAM" id="Phobius"/>
    </source>
</evidence>
<feature type="transmembrane region" description="Helical" evidence="3">
    <location>
        <begin position="130"/>
        <end position="150"/>
    </location>
</feature>
<evidence type="ECO:0000256" key="1">
    <source>
        <dbReference type="ARBA" id="ARBA00008072"/>
    </source>
</evidence>
<dbReference type="SUPFAM" id="SSF51735">
    <property type="entry name" value="NAD(P)-binding Rossmann-fold domains"/>
    <property type="match status" value="1"/>
</dbReference>
<protein>
    <submittedName>
        <fullName evidence="5">Related to oxidoreductase</fullName>
    </submittedName>
</protein>
<dbReference type="AlphaFoldDB" id="A0AAE8MBH9"/>
<sequence length="347" mass="36489">MTSSFESNIAAILPQRQGLLTTGQRPVPSPGPLELLVRNEVVAANPSDWKVQAFGVIINEFPAVLGSELTGVVAAVGSDVTRFKAGDRVMGFALGVLQANSDKAAFQTYTLMDEAATTHLPENLTFEEGAVLPVGMITASIALFAGLGLPMREKIDHEQGAIVVWSGASAVGVAALQIAHALGWSVFVTASPKHHEWLKDLGATDAWDYRDPEVALKIATAIKSAGLTIRGVVDARAEGSSFDSVAAITSAADSANGIRVSTLAVWPADVPIPDGVKVHHADCSRFTQEYPEIGNWVFGGWLQKALEGGKVKPAPKPHLIDGGLGAAQKMLDRLKAGASGEKFILKV</sequence>
<dbReference type="Gene3D" id="3.90.180.10">
    <property type="entry name" value="Medium-chain alcohol dehydrogenases, catalytic domain"/>
    <property type="match status" value="1"/>
</dbReference>
<dbReference type="CDD" id="cd08249">
    <property type="entry name" value="enoyl_reductase_like"/>
    <property type="match status" value="1"/>
</dbReference>
<organism evidence="5 6">
    <name type="scientific">Fusarium torulosum</name>
    <dbReference type="NCBI Taxonomy" id="33205"/>
    <lineage>
        <taxon>Eukaryota</taxon>
        <taxon>Fungi</taxon>
        <taxon>Dikarya</taxon>
        <taxon>Ascomycota</taxon>
        <taxon>Pezizomycotina</taxon>
        <taxon>Sordariomycetes</taxon>
        <taxon>Hypocreomycetidae</taxon>
        <taxon>Hypocreales</taxon>
        <taxon>Nectriaceae</taxon>
        <taxon>Fusarium</taxon>
    </lineage>
</organism>
<evidence type="ECO:0000259" key="4">
    <source>
        <dbReference type="SMART" id="SM00829"/>
    </source>
</evidence>
<dbReference type="SUPFAM" id="SSF50129">
    <property type="entry name" value="GroES-like"/>
    <property type="match status" value="1"/>
</dbReference>
<dbReference type="InterPro" id="IPR011032">
    <property type="entry name" value="GroES-like_sf"/>
</dbReference>
<dbReference type="InterPro" id="IPR020843">
    <property type="entry name" value="ER"/>
</dbReference>
<dbReference type="EMBL" id="ONZP01000270">
    <property type="protein sequence ID" value="SPJ79481.1"/>
    <property type="molecule type" value="Genomic_DNA"/>
</dbReference>
<keyword evidence="3" id="KW-1133">Transmembrane helix</keyword>
<dbReference type="Gene3D" id="3.40.50.720">
    <property type="entry name" value="NAD(P)-binding Rossmann-like Domain"/>
    <property type="match status" value="1"/>
</dbReference>
<dbReference type="SMART" id="SM00829">
    <property type="entry name" value="PKS_ER"/>
    <property type="match status" value="1"/>
</dbReference>
<gene>
    <name evidence="5" type="ORF">FTOL_07872</name>
</gene>
<dbReference type="Proteomes" id="UP001187734">
    <property type="component" value="Unassembled WGS sequence"/>
</dbReference>
<keyword evidence="6" id="KW-1185">Reference proteome</keyword>
<keyword evidence="3" id="KW-0812">Transmembrane</keyword>
<feature type="domain" description="Enoyl reductase (ER)" evidence="4">
    <location>
        <begin position="18"/>
        <end position="298"/>
    </location>
</feature>
<dbReference type="Pfam" id="PF08240">
    <property type="entry name" value="ADH_N"/>
    <property type="match status" value="1"/>
</dbReference>
<keyword evidence="2" id="KW-0560">Oxidoreductase</keyword>
<evidence type="ECO:0000313" key="5">
    <source>
        <dbReference type="EMBL" id="SPJ79481.1"/>
    </source>
</evidence>
<name>A0AAE8MBH9_9HYPO</name>
<dbReference type="PANTHER" id="PTHR45348">
    <property type="entry name" value="HYPOTHETICAL OXIDOREDUCTASE (EUROFUNG)"/>
    <property type="match status" value="1"/>
</dbReference>
<comment type="caution">
    <text evidence="5">The sequence shown here is derived from an EMBL/GenBank/DDBJ whole genome shotgun (WGS) entry which is preliminary data.</text>
</comment>
<feature type="transmembrane region" description="Helical" evidence="3">
    <location>
        <begin position="162"/>
        <end position="187"/>
    </location>
</feature>
<accession>A0AAE8MBH9</accession>
<evidence type="ECO:0000313" key="6">
    <source>
        <dbReference type="Proteomes" id="UP001187734"/>
    </source>
</evidence>
<dbReference type="GO" id="GO:0016651">
    <property type="term" value="F:oxidoreductase activity, acting on NAD(P)H"/>
    <property type="evidence" value="ECO:0007669"/>
    <property type="project" value="InterPro"/>
</dbReference>